<dbReference type="Pfam" id="PF01554">
    <property type="entry name" value="MatE"/>
    <property type="match status" value="2"/>
</dbReference>
<feature type="chain" id="PRO_5001729802" evidence="3">
    <location>
        <begin position="19"/>
        <end position="384"/>
    </location>
</feature>
<keyword evidence="2" id="KW-1133">Transmembrane helix</keyword>
<keyword evidence="2" id="KW-0472">Membrane</keyword>
<gene>
    <name evidence="4" type="primary">Contig1168.g1264</name>
    <name evidence="4" type="ORF">STYLEM_18315</name>
</gene>
<accession>A0A078B3W6</accession>
<evidence type="ECO:0000313" key="4">
    <source>
        <dbReference type="EMBL" id="CDW89184.1"/>
    </source>
</evidence>
<dbReference type="InterPro" id="IPR002528">
    <property type="entry name" value="MATE_fam"/>
</dbReference>
<protein>
    <submittedName>
        <fullName evidence="4">Na+-driven multidrug efflux pump</fullName>
    </submittedName>
</protein>
<feature type="transmembrane region" description="Helical" evidence="2">
    <location>
        <begin position="310"/>
        <end position="329"/>
    </location>
</feature>
<dbReference type="EMBL" id="CCKQ01017319">
    <property type="protein sequence ID" value="CDW89184.1"/>
    <property type="molecule type" value="Genomic_DNA"/>
</dbReference>
<dbReference type="PANTHER" id="PTHR11206">
    <property type="entry name" value="MULTIDRUG RESISTANCE PROTEIN"/>
    <property type="match status" value="1"/>
</dbReference>
<feature type="transmembrane region" description="Helical" evidence="2">
    <location>
        <begin position="88"/>
        <end position="108"/>
    </location>
</feature>
<keyword evidence="5" id="KW-1185">Reference proteome</keyword>
<feature type="signal peptide" evidence="3">
    <location>
        <begin position="1"/>
        <end position="18"/>
    </location>
</feature>
<dbReference type="OMA" id="DECEDWP"/>
<organism evidence="4 5">
    <name type="scientific">Stylonychia lemnae</name>
    <name type="common">Ciliate</name>
    <dbReference type="NCBI Taxonomy" id="5949"/>
    <lineage>
        <taxon>Eukaryota</taxon>
        <taxon>Sar</taxon>
        <taxon>Alveolata</taxon>
        <taxon>Ciliophora</taxon>
        <taxon>Intramacronucleata</taxon>
        <taxon>Spirotrichea</taxon>
        <taxon>Stichotrichia</taxon>
        <taxon>Sporadotrichida</taxon>
        <taxon>Oxytrichidae</taxon>
        <taxon>Stylonychinae</taxon>
        <taxon>Stylonychia</taxon>
    </lineage>
</organism>
<dbReference type="GO" id="GO:0015297">
    <property type="term" value="F:antiporter activity"/>
    <property type="evidence" value="ECO:0007669"/>
    <property type="project" value="InterPro"/>
</dbReference>
<comment type="similarity">
    <text evidence="1">Belongs to the multi antimicrobial extrusion (MATE) (TC 2.A.66.1) family.</text>
</comment>
<dbReference type="AlphaFoldDB" id="A0A078B3W6"/>
<keyword evidence="3" id="KW-0732">Signal</keyword>
<evidence type="ECO:0000313" key="5">
    <source>
        <dbReference type="Proteomes" id="UP000039865"/>
    </source>
</evidence>
<feature type="transmembrane region" description="Helical" evidence="2">
    <location>
        <begin position="59"/>
        <end position="82"/>
    </location>
</feature>
<reference evidence="4 5" key="1">
    <citation type="submission" date="2014-06" db="EMBL/GenBank/DDBJ databases">
        <authorList>
            <person name="Swart Estienne"/>
        </authorList>
    </citation>
    <scope>NUCLEOTIDE SEQUENCE [LARGE SCALE GENOMIC DNA]</scope>
    <source>
        <strain evidence="4 5">130c</strain>
    </source>
</reference>
<dbReference type="OrthoDB" id="422231at2759"/>
<name>A0A078B3W6_STYLE</name>
<sequence>MPIIIALVLCEQFMLAIGMDPRASEYAGLYTYLLIPAMFFHSQFDATRQYLNALNKSEVVMYIMIITSGLHLVWCYLLTSVWKLDVVGVSLATLITFFLNFFIVTIYCKRNKEVRKSFFFPTKESFQKLGEYLQIGIPSCCMLCLEWWSFEVLAIMAGYISVDATGAHVIIINTHVVIIMAPLGAQVATIVCVGQAMGEGHASKAVSYFRLVALYSLMLNITLGTVIFFTRESIARIFTTSENLIPMIMDGYSVLILILLLHGMAMVQAGAVRGLGKLNLATWMVFFSFYIVSLPGAYIFAFKLDWGMVGLWWGIVVGSISEVVLYAFFLRFLCDWKRLAIEISEQMRMSPNISYRKNIDQIHEPLIKQCDISNHEITIKTREN</sequence>
<proteinExistence type="inferred from homology"/>
<evidence type="ECO:0000256" key="2">
    <source>
        <dbReference type="SAM" id="Phobius"/>
    </source>
</evidence>
<feature type="transmembrane region" description="Helical" evidence="2">
    <location>
        <begin position="283"/>
        <end position="304"/>
    </location>
</feature>
<dbReference type="Proteomes" id="UP000039865">
    <property type="component" value="Unassembled WGS sequence"/>
</dbReference>
<dbReference type="GO" id="GO:0016020">
    <property type="term" value="C:membrane"/>
    <property type="evidence" value="ECO:0007669"/>
    <property type="project" value="InterPro"/>
</dbReference>
<evidence type="ECO:0000256" key="3">
    <source>
        <dbReference type="SAM" id="SignalP"/>
    </source>
</evidence>
<dbReference type="GO" id="GO:0042910">
    <property type="term" value="F:xenobiotic transmembrane transporter activity"/>
    <property type="evidence" value="ECO:0007669"/>
    <property type="project" value="InterPro"/>
</dbReference>
<dbReference type="InParanoid" id="A0A078B3W6"/>
<feature type="transmembrane region" description="Helical" evidence="2">
    <location>
        <begin position="170"/>
        <end position="196"/>
    </location>
</feature>
<dbReference type="NCBIfam" id="TIGR00797">
    <property type="entry name" value="matE"/>
    <property type="match status" value="1"/>
</dbReference>
<keyword evidence="2" id="KW-0812">Transmembrane</keyword>
<evidence type="ECO:0000256" key="1">
    <source>
        <dbReference type="ARBA" id="ARBA00010199"/>
    </source>
</evidence>
<feature type="transmembrane region" description="Helical" evidence="2">
    <location>
        <begin position="208"/>
        <end position="231"/>
    </location>
</feature>
<feature type="transmembrane region" description="Helical" evidence="2">
    <location>
        <begin position="251"/>
        <end position="271"/>
    </location>
</feature>